<dbReference type="Proteomes" id="UP001358586">
    <property type="component" value="Chromosome 3"/>
</dbReference>
<organism evidence="1 2">
    <name type="scientific">Gossypium arboreum</name>
    <name type="common">Tree cotton</name>
    <name type="synonym">Gossypium nanking</name>
    <dbReference type="NCBI Taxonomy" id="29729"/>
    <lineage>
        <taxon>Eukaryota</taxon>
        <taxon>Viridiplantae</taxon>
        <taxon>Streptophyta</taxon>
        <taxon>Embryophyta</taxon>
        <taxon>Tracheophyta</taxon>
        <taxon>Spermatophyta</taxon>
        <taxon>Magnoliopsida</taxon>
        <taxon>eudicotyledons</taxon>
        <taxon>Gunneridae</taxon>
        <taxon>Pentapetalae</taxon>
        <taxon>rosids</taxon>
        <taxon>malvids</taxon>
        <taxon>Malvales</taxon>
        <taxon>Malvaceae</taxon>
        <taxon>Malvoideae</taxon>
        <taxon>Gossypium</taxon>
    </lineage>
</organism>
<accession>A0ABR0QIS9</accession>
<evidence type="ECO:0000313" key="1">
    <source>
        <dbReference type="EMBL" id="KAK5838892.1"/>
    </source>
</evidence>
<dbReference type="EMBL" id="JARKNE010000003">
    <property type="protein sequence ID" value="KAK5838892.1"/>
    <property type="molecule type" value="Genomic_DNA"/>
</dbReference>
<name>A0ABR0QIS9_GOSAR</name>
<comment type="caution">
    <text evidence="1">The sequence shown here is derived from an EMBL/GenBank/DDBJ whole genome shotgun (WGS) entry which is preliminary data.</text>
</comment>
<proteinExistence type="predicted"/>
<sequence length="109" mass="12326">MTTTKLTKEVRTIRIGLSYIVNTFICGTPDLRGDLACMSMLEVSCLYPSAKVGTWHTVSPLYILVSLWWCHHTSVGKGFNNNEARLKHAIIKVHRPVFHHMAQSWLAMG</sequence>
<reference evidence="1 2" key="1">
    <citation type="submission" date="2023-03" db="EMBL/GenBank/DDBJ databases">
        <title>WGS of Gossypium arboreum.</title>
        <authorList>
            <person name="Yu D."/>
        </authorList>
    </citation>
    <scope>NUCLEOTIDE SEQUENCE [LARGE SCALE GENOMIC DNA]</scope>
    <source>
        <tissue evidence="1">Leaf</tissue>
    </source>
</reference>
<gene>
    <name evidence="1" type="ORF">PVK06_007638</name>
</gene>
<evidence type="ECO:0000313" key="2">
    <source>
        <dbReference type="Proteomes" id="UP001358586"/>
    </source>
</evidence>
<protein>
    <submittedName>
        <fullName evidence="1">Uncharacterized protein</fullName>
    </submittedName>
</protein>
<keyword evidence="2" id="KW-1185">Reference proteome</keyword>